<keyword evidence="1" id="KW-0472">Membrane</keyword>
<protein>
    <submittedName>
        <fullName evidence="2">Uncharacterized protein</fullName>
    </submittedName>
</protein>
<dbReference type="OrthoDB" id="3354157at2759"/>
<keyword evidence="3" id="KW-1185">Reference proteome</keyword>
<feature type="transmembrane region" description="Helical" evidence="1">
    <location>
        <begin position="115"/>
        <end position="139"/>
    </location>
</feature>
<evidence type="ECO:0000256" key="1">
    <source>
        <dbReference type="SAM" id="Phobius"/>
    </source>
</evidence>
<name>A0A9P5YWQ3_9AGAR</name>
<keyword evidence="1" id="KW-1133">Transmembrane helix</keyword>
<dbReference type="EMBL" id="MU155273">
    <property type="protein sequence ID" value="KAF9477072.1"/>
    <property type="molecule type" value="Genomic_DNA"/>
</dbReference>
<sequence length="149" mass="16835">VLVMRTHALYQRRALFIWLIVGCFVSSSSLFTIVACSLIVLRYQTHISASIIGINTGCLAACTGPFCRPLFIILWMPFFLFETTVFSLTSWKFYNLYTRMKVQGSTNVLKIIMRDAVAIANFLVWILYPSASFIAVGFLKGLQVTICSR</sequence>
<feature type="non-terminal residue" evidence="2">
    <location>
        <position position="1"/>
    </location>
</feature>
<evidence type="ECO:0000313" key="2">
    <source>
        <dbReference type="EMBL" id="KAF9477072.1"/>
    </source>
</evidence>
<accession>A0A9P5YWQ3</accession>
<keyword evidence="1" id="KW-0812">Transmembrane</keyword>
<feature type="transmembrane region" description="Helical" evidence="1">
    <location>
        <begin position="15"/>
        <end position="40"/>
    </location>
</feature>
<dbReference type="Proteomes" id="UP000807469">
    <property type="component" value="Unassembled WGS sequence"/>
</dbReference>
<dbReference type="AlphaFoldDB" id="A0A9P5YWQ3"/>
<proteinExistence type="predicted"/>
<feature type="transmembrane region" description="Helical" evidence="1">
    <location>
        <begin position="72"/>
        <end position="94"/>
    </location>
</feature>
<evidence type="ECO:0000313" key="3">
    <source>
        <dbReference type="Proteomes" id="UP000807469"/>
    </source>
</evidence>
<comment type="caution">
    <text evidence="2">The sequence shown here is derived from an EMBL/GenBank/DDBJ whole genome shotgun (WGS) entry which is preliminary data.</text>
</comment>
<gene>
    <name evidence="2" type="ORF">BDN70DRAFT_811255</name>
</gene>
<reference evidence="2" key="1">
    <citation type="submission" date="2020-11" db="EMBL/GenBank/DDBJ databases">
        <authorList>
            <consortium name="DOE Joint Genome Institute"/>
            <person name="Ahrendt S."/>
            <person name="Riley R."/>
            <person name="Andreopoulos W."/>
            <person name="Labutti K."/>
            <person name="Pangilinan J."/>
            <person name="Ruiz-Duenas F.J."/>
            <person name="Barrasa J.M."/>
            <person name="Sanchez-Garcia M."/>
            <person name="Camarero S."/>
            <person name="Miyauchi S."/>
            <person name="Serrano A."/>
            <person name="Linde D."/>
            <person name="Babiker R."/>
            <person name="Drula E."/>
            <person name="Ayuso-Fernandez I."/>
            <person name="Pacheco R."/>
            <person name="Padilla G."/>
            <person name="Ferreira P."/>
            <person name="Barriuso J."/>
            <person name="Kellner H."/>
            <person name="Castanera R."/>
            <person name="Alfaro M."/>
            <person name="Ramirez L."/>
            <person name="Pisabarro A.G."/>
            <person name="Kuo A."/>
            <person name="Tritt A."/>
            <person name="Lipzen A."/>
            <person name="He G."/>
            <person name="Yan M."/>
            <person name="Ng V."/>
            <person name="Cullen D."/>
            <person name="Martin F."/>
            <person name="Rosso M.-N."/>
            <person name="Henrissat B."/>
            <person name="Hibbett D."/>
            <person name="Martinez A.T."/>
            <person name="Grigoriev I.V."/>
        </authorList>
    </citation>
    <scope>NUCLEOTIDE SEQUENCE</scope>
    <source>
        <strain evidence="2">CIRM-BRFM 674</strain>
    </source>
</reference>
<organism evidence="2 3">
    <name type="scientific">Pholiota conissans</name>
    <dbReference type="NCBI Taxonomy" id="109636"/>
    <lineage>
        <taxon>Eukaryota</taxon>
        <taxon>Fungi</taxon>
        <taxon>Dikarya</taxon>
        <taxon>Basidiomycota</taxon>
        <taxon>Agaricomycotina</taxon>
        <taxon>Agaricomycetes</taxon>
        <taxon>Agaricomycetidae</taxon>
        <taxon>Agaricales</taxon>
        <taxon>Agaricineae</taxon>
        <taxon>Strophariaceae</taxon>
        <taxon>Pholiota</taxon>
    </lineage>
</organism>